<evidence type="ECO:0000259" key="1">
    <source>
        <dbReference type="PROSITE" id="PS50904"/>
    </source>
</evidence>
<dbReference type="Proteomes" id="UP000549394">
    <property type="component" value="Unassembled WGS sequence"/>
</dbReference>
<organism evidence="2 3">
    <name type="scientific">Dimorphilus gyrociliatus</name>
    <dbReference type="NCBI Taxonomy" id="2664684"/>
    <lineage>
        <taxon>Eukaryota</taxon>
        <taxon>Metazoa</taxon>
        <taxon>Spiralia</taxon>
        <taxon>Lophotrochozoa</taxon>
        <taxon>Annelida</taxon>
        <taxon>Polychaeta</taxon>
        <taxon>Polychaeta incertae sedis</taxon>
        <taxon>Dinophilidae</taxon>
        <taxon>Dimorphilus</taxon>
    </lineage>
</organism>
<dbReference type="PANTHER" id="PTHR11158">
    <property type="entry name" value="MSF1/PX19 RELATED"/>
    <property type="match status" value="1"/>
</dbReference>
<dbReference type="PROSITE" id="PS50904">
    <property type="entry name" value="PRELI_MSF1"/>
    <property type="match status" value="1"/>
</dbReference>
<keyword evidence="3" id="KW-1185">Reference proteome</keyword>
<sequence length="213" mass="24210">MWSSDGKQVKVSDKVVSFSWQQVVTAFWRRYPNPYSKHVLTEDVVDRKVILSKDGPLLRSVRLLTKTNSIPKWGEKLVPSAQRTVSIIEESLVDPVRKILKTKTRNIGLTKVMYVEETVVYTMQEKHRCLIDRRATVKSDLLGLATALQTFGAERFKHNASKANKGLEYVLNKLYTNESLHVLTPKELLKQTAAEKAQKAKEKVQRAVASNTS</sequence>
<dbReference type="OrthoDB" id="341300at2759"/>
<protein>
    <recommendedName>
        <fullName evidence="1">PRELI/MSF1 domain-containing protein</fullName>
    </recommendedName>
</protein>
<accession>A0A7I8VQX4</accession>
<feature type="domain" description="PRELI/MSF1" evidence="1">
    <location>
        <begin position="7"/>
        <end position="179"/>
    </location>
</feature>
<dbReference type="InterPro" id="IPR006797">
    <property type="entry name" value="PRELI/MSF1_dom"/>
</dbReference>
<evidence type="ECO:0000313" key="3">
    <source>
        <dbReference type="Proteomes" id="UP000549394"/>
    </source>
</evidence>
<gene>
    <name evidence="2" type="ORF">DGYR_LOCUS6559</name>
</gene>
<name>A0A7I8VQX4_9ANNE</name>
<proteinExistence type="predicted"/>
<comment type="caution">
    <text evidence="2">The sequence shown here is derived from an EMBL/GenBank/DDBJ whole genome shotgun (WGS) entry which is preliminary data.</text>
</comment>
<dbReference type="EMBL" id="CAJFCJ010000008">
    <property type="protein sequence ID" value="CAD5118131.1"/>
    <property type="molecule type" value="Genomic_DNA"/>
</dbReference>
<dbReference type="GO" id="GO:0005758">
    <property type="term" value="C:mitochondrial intermembrane space"/>
    <property type="evidence" value="ECO:0007669"/>
    <property type="project" value="InterPro"/>
</dbReference>
<reference evidence="2 3" key="1">
    <citation type="submission" date="2020-08" db="EMBL/GenBank/DDBJ databases">
        <authorList>
            <person name="Hejnol A."/>
        </authorList>
    </citation>
    <scope>NUCLEOTIDE SEQUENCE [LARGE SCALE GENOMIC DNA]</scope>
</reference>
<dbReference type="Pfam" id="PF04707">
    <property type="entry name" value="PRELI"/>
    <property type="match status" value="1"/>
</dbReference>
<evidence type="ECO:0000313" key="2">
    <source>
        <dbReference type="EMBL" id="CAD5118131.1"/>
    </source>
</evidence>
<dbReference type="InterPro" id="IPR037365">
    <property type="entry name" value="Slowmo/Ups"/>
</dbReference>
<dbReference type="AlphaFoldDB" id="A0A7I8VQX4"/>